<dbReference type="GO" id="GO:0006364">
    <property type="term" value="P:rRNA processing"/>
    <property type="evidence" value="ECO:0007669"/>
    <property type="project" value="InterPro"/>
</dbReference>
<feature type="region of interest" description="Disordered" evidence="5">
    <location>
        <begin position="51"/>
        <end position="175"/>
    </location>
</feature>
<feature type="compositionally biased region" description="Basic residues" evidence="5">
    <location>
        <begin position="743"/>
        <end position="753"/>
    </location>
</feature>
<feature type="region of interest" description="Disordered" evidence="5">
    <location>
        <begin position="231"/>
        <end position="307"/>
    </location>
</feature>
<feature type="compositionally biased region" description="Acidic residues" evidence="5">
    <location>
        <begin position="575"/>
        <end position="584"/>
    </location>
</feature>
<dbReference type="GO" id="GO:0005730">
    <property type="term" value="C:nucleolus"/>
    <property type="evidence" value="ECO:0007669"/>
    <property type="project" value="UniProtKB-SubCell"/>
</dbReference>
<dbReference type="Pfam" id="PF25121">
    <property type="entry name" value="RRM_ESF1"/>
    <property type="match status" value="1"/>
</dbReference>
<reference evidence="8" key="2">
    <citation type="submission" date="2023-06" db="EMBL/GenBank/DDBJ databases">
        <authorList>
            <person name="Kobayashi Y."/>
            <person name="Kayamori A."/>
            <person name="Aoki K."/>
            <person name="Shiwa Y."/>
            <person name="Fujita N."/>
            <person name="Sugita T."/>
            <person name="Iwasaki W."/>
            <person name="Tanaka N."/>
            <person name="Takashima M."/>
        </authorList>
    </citation>
    <scope>NUCLEOTIDE SEQUENCE</scope>
    <source>
        <strain evidence="8">HIS016</strain>
    </source>
</reference>
<reference evidence="8" key="1">
    <citation type="journal article" date="2023" name="BMC Genomics">
        <title>Chromosome-level genome assemblies of Cutaneotrichosporon spp. (Trichosporonales, Basidiomycota) reveal imbalanced evolution between nucleotide sequences and chromosome synteny.</title>
        <authorList>
            <person name="Kobayashi Y."/>
            <person name="Kayamori A."/>
            <person name="Aoki K."/>
            <person name="Shiwa Y."/>
            <person name="Matsutani M."/>
            <person name="Fujita N."/>
            <person name="Sugita T."/>
            <person name="Iwasaki W."/>
            <person name="Tanaka N."/>
            <person name="Takashima M."/>
        </authorList>
    </citation>
    <scope>NUCLEOTIDE SEQUENCE</scope>
    <source>
        <strain evidence="8">HIS016</strain>
    </source>
</reference>
<evidence type="ECO:0008006" key="10">
    <source>
        <dbReference type="Google" id="ProtNLM"/>
    </source>
</evidence>
<dbReference type="Pfam" id="PF08159">
    <property type="entry name" value="NUC153"/>
    <property type="match status" value="1"/>
</dbReference>
<evidence type="ECO:0000313" key="9">
    <source>
        <dbReference type="Proteomes" id="UP001222932"/>
    </source>
</evidence>
<feature type="compositionally biased region" description="Basic and acidic residues" evidence="5">
    <location>
        <begin position="1"/>
        <end position="16"/>
    </location>
</feature>
<evidence type="ECO:0000256" key="5">
    <source>
        <dbReference type="SAM" id="MobiDB-lite"/>
    </source>
</evidence>
<feature type="region of interest" description="Disordered" evidence="5">
    <location>
        <begin position="431"/>
        <end position="477"/>
    </location>
</feature>
<feature type="region of interest" description="Disordered" evidence="5">
    <location>
        <begin position="1"/>
        <end position="22"/>
    </location>
</feature>
<evidence type="ECO:0000259" key="7">
    <source>
        <dbReference type="Pfam" id="PF25121"/>
    </source>
</evidence>
<name>A0AAD3YDJ8_9TREE</name>
<feature type="compositionally biased region" description="Basic and acidic residues" evidence="5">
    <location>
        <begin position="462"/>
        <end position="477"/>
    </location>
</feature>
<feature type="domain" description="NUC153" evidence="6">
    <location>
        <begin position="677"/>
        <end position="701"/>
    </location>
</feature>
<dbReference type="GO" id="GO:0003723">
    <property type="term" value="F:RNA binding"/>
    <property type="evidence" value="ECO:0007669"/>
    <property type="project" value="TreeGrafter"/>
</dbReference>
<evidence type="ECO:0000256" key="2">
    <source>
        <dbReference type="ARBA" id="ARBA00009087"/>
    </source>
</evidence>
<sequence length="753" mass="83987">MSKDARFARLQTDPRFRRPKQKALKAEIDERFKDALSADFGKVASRAKVDKRGRAITSTAGSDSMKRFYRLASPDEERVDYARGEGLLESSGSEDESDSEVEEEELELGGKRKVRYLPSDSESEEEEDDEEEEGLVNLSESEDEGQLHVNLSEDDGPEMEEEEEEEEEEGADPTARVAAVNLDWDHLRAADLFTIFNSFLKPQVKKGEAAPPPPGKLLSVRIYPSDFGKERMAAEDAAGPGGGLWKLDKPTKSKRADSDEEGSDDESEEEGSGAEDEEEENDEGEDDDGESEDAQDAELPGDGLDADIDDLEILSDVSNEEGIDMDQLRKYQLERLRYYYAIATFSNVPAAELVHDELNGTEFERTANILDLSYVPEGMEFAEHEVHDECTKESKGYKGNEFVTDALRHSKVKLTWDQDDPNRAKMTRRALTREEIEEEDFANLVAGSGSEDSASEPEEEKSDQAKKNKKEAAKERKEKLRALLAAGDGDVWGKAGAAWQEELADIRDGKKKTGKKGKDDVEITFKPGLTNPAVADEENITSLERYQLRMKEKKRAKKDKHSKVDDNEIMGGDDFFGDDESEDEPVSKGKGGKDAKSKGKKEAQEKKGKRAEDERNDVMFDADAAGLVDDPSRHFALKDLLTAEKEAGKKRKRHRKGTKKELELGPEGFAASVDVADPRFTAIYDEPAFALDPTHAKFTDTSVNREILKRTRDKHAEGREGKKSEGGESGEKGLNELVASVKAKSRPRKRRKH</sequence>
<feature type="region of interest" description="Disordered" evidence="5">
    <location>
        <begin position="504"/>
        <end position="526"/>
    </location>
</feature>
<feature type="compositionally biased region" description="Acidic residues" evidence="5">
    <location>
        <begin position="258"/>
        <end position="296"/>
    </location>
</feature>
<evidence type="ECO:0000259" key="6">
    <source>
        <dbReference type="Pfam" id="PF08159"/>
    </source>
</evidence>
<evidence type="ECO:0000313" key="8">
    <source>
        <dbReference type="EMBL" id="GMK58027.1"/>
    </source>
</evidence>
<feature type="region of interest" description="Disordered" evidence="5">
    <location>
        <begin position="203"/>
        <end position="222"/>
    </location>
</feature>
<feature type="domain" description="ESF1 RRM" evidence="7">
    <location>
        <begin position="174"/>
        <end position="391"/>
    </location>
</feature>
<organism evidence="8 9">
    <name type="scientific">Cutaneotrichosporon spelunceum</name>
    <dbReference type="NCBI Taxonomy" id="1672016"/>
    <lineage>
        <taxon>Eukaryota</taxon>
        <taxon>Fungi</taxon>
        <taxon>Dikarya</taxon>
        <taxon>Basidiomycota</taxon>
        <taxon>Agaricomycotina</taxon>
        <taxon>Tremellomycetes</taxon>
        <taxon>Trichosporonales</taxon>
        <taxon>Trichosporonaceae</taxon>
        <taxon>Cutaneotrichosporon</taxon>
    </lineage>
</organism>
<comment type="subcellular location">
    <subcellularLocation>
        <location evidence="1">Nucleus</location>
        <location evidence="1">Nucleolus</location>
    </subcellularLocation>
</comment>
<dbReference type="InterPro" id="IPR056750">
    <property type="entry name" value="RRM_ESF1"/>
</dbReference>
<dbReference type="Proteomes" id="UP001222932">
    <property type="component" value="Unassembled WGS sequence"/>
</dbReference>
<comment type="caution">
    <text evidence="8">The sequence shown here is derived from an EMBL/GenBank/DDBJ whole genome shotgun (WGS) entry which is preliminary data.</text>
</comment>
<protein>
    <recommendedName>
        <fullName evidence="10">NUC153 domain-containing protein</fullName>
    </recommendedName>
</protein>
<gene>
    <name evidence="8" type="primary">ESF1</name>
    <name evidence="8" type="ORF">CspeluHIS016_0500590</name>
</gene>
<feature type="compositionally biased region" description="Acidic residues" evidence="5">
    <location>
        <begin position="121"/>
        <end position="144"/>
    </location>
</feature>
<feature type="region of interest" description="Disordered" evidence="5">
    <location>
        <begin position="643"/>
        <end position="663"/>
    </location>
</feature>
<feature type="region of interest" description="Disordered" evidence="5">
    <location>
        <begin position="695"/>
        <end position="753"/>
    </location>
</feature>
<keyword evidence="9" id="KW-1185">Reference proteome</keyword>
<evidence type="ECO:0000256" key="1">
    <source>
        <dbReference type="ARBA" id="ARBA00004604"/>
    </source>
</evidence>
<dbReference type="EMBL" id="BTCM01000005">
    <property type="protein sequence ID" value="GMK58027.1"/>
    <property type="molecule type" value="Genomic_DNA"/>
</dbReference>
<feature type="compositionally biased region" description="Acidic residues" evidence="5">
    <location>
        <begin position="152"/>
        <end position="171"/>
    </location>
</feature>
<feature type="compositionally biased region" description="Basic and acidic residues" evidence="5">
    <location>
        <begin position="73"/>
        <end position="83"/>
    </location>
</feature>
<dbReference type="InterPro" id="IPR039754">
    <property type="entry name" value="Esf1"/>
</dbReference>
<dbReference type="AlphaFoldDB" id="A0AAD3YDJ8"/>
<accession>A0AAD3YDJ8</accession>
<evidence type="ECO:0000256" key="4">
    <source>
        <dbReference type="ARBA" id="ARBA00023242"/>
    </source>
</evidence>
<feature type="compositionally biased region" description="Basic residues" evidence="5">
    <location>
        <begin position="551"/>
        <end position="561"/>
    </location>
</feature>
<dbReference type="InterPro" id="IPR012580">
    <property type="entry name" value="NUC153"/>
</dbReference>
<feature type="compositionally biased region" description="Acidic residues" evidence="5">
    <location>
        <begin position="92"/>
        <end position="107"/>
    </location>
</feature>
<keyword evidence="4" id="KW-0539">Nucleus</keyword>
<comment type="similarity">
    <text evidence="2">Belongs to the ESF1 family.</text>
</comment>
<proteinExistence type="inferred from homology"/>
<keyword evidence="3" id="KW-0175">Coiled coil</keyword>
<feature type="compositionally biased region" description="Basic residues" evidence="5">
    <location>
        <begin position="648"/>
        <end position="658"/>
    </location>
</feature>
<feature type="compositionally biased region" description="Basic and acidic residues" evidence="5">
    <location>
        <begin position="585"/>
        <end position="617"/>
    </location>
</feature>
<feature type="region of interest" description="Disordered" evidence="5">
    <location>
        <begin position="550"/>
        <end position="617"/>
    </location>
</feature>
<dbReference type="PANTHER" id="PTHR12202:SF0">
    <property type="entry name" value="ESF1 HOMOLOG"/>
    <property type="match status" value="1"/>
</dbReference>
<dbReference type="PANTHER" id="PTHR12202">
    <property type="entry name" value="ESF1 HOMOLOG"/>
    <property type="match status" value="1"/>
</dbReference>
<feature type="compositionally biased region" description="Basic and acidic residues" evidence="5">
    <location>
        <begin position="706"/>
        <end position="734"/>
    </location>
</feature>
<evidence type="ECO:0000256" key="3">
    <source>
        <dbReference type="ARBA" id="ARBA00023054"/>
    </source>
</evidence>
<feature type="compositionally biased region" description="Basic and acidic residues" evidence="5">
    <location>
        <begin position="246"/>
        <end position="257"/>
    </location>
</feature>